<protein>
    <recommendedName>
        <fullName evidence="3">Lipoprotein</fullName>
    </recommendedName>
</protein>
<accession>A0ABV4AI83</accession>
<organism evidence="1 2">
    <name type="scientific">Isoalcanivorax beigongshangi</name>
    <dbReference type="NCBI Taxonomy" id="3238810"/>
    <lineage>
        <taxon>Bacteria</taxon>
        <taxon>Pseudomonadati</taxon>
        <taxon>Pseudomonadota</taxon>
        <taxon>Gammaproteobacteria</taxon>
        <taxon>Oceanospirillales</taxon>
        <taxon>Alcanivoracaceae</taxon>
        <taxon>Isoalcanivorax</taxon>
    </lineage>
</organism>
<dbReference type="SUPFAM" id="SSF49899">
    <property type="entry name" value="Concanavalin A-like lectins/glucanases"/>
    <property type="match status" value="1"/>
</dbReference>
<dbReference type="Proteomes" id="UP001562065">
    <property type="component" value="Unassembled WGS sequence"/>
</dbReference>
<keyword evidence="2" id="KW-1185">Reference proteome</keyword>
<sequence length="255" mass="27073">MSHKLTAAALLATALLAGCDDEKTRYVDQIVENPVEVPELAITGAVQGFWLMDAEQHCASCVHDRSAYGNPLLATDAQLTELPALPAAGEAGQLGSTLTLDGNTRLITGEDAVFSHTVLGETFTLHLRSRSSADTLETALTLGSPTLGNAFSVQQRDDVLVLHFAAQGRRVLVPLDGDGWQDLHLVATPERVSVSLNCEPVEQFVPLSGAPLISRSATRLMVGGAWQANDAPGFSGSLDWLRISQAEEAAPFCTE</sequence>
<dbReference type="RefSeq" id="WP_369455778.1">
    <property type="nucleotide sequence ID" value="NZ_JBGCUO010000001.1"/>
</dbReference>
<evidence type="ECO:0000313" key="1">
    <source>
        <dbReference type="EMBL" id="MEY1662544.1"/>
    </source>
</evidence>
<gene>
    <name evidence="1" type="ORF">AB5I84_10335</name>
</gene>
<dbReference type="InterPro" id="IPR013320">
    <property type="entry name" value="ConA-like_dom_sf"/>
</dbReference>
<proteinExistence type="predicted"/>
<reference evidence="1 2" key="1">
    <citation type="submission" date="2024-07" db="EMBL/GenBank/DDBJ databases">
        <authorList>
            <person name="Ren Q."/>
        </authorList>
    </citation>
    <scope>NUCLEOTIDE SEQUENCE [LARGE SCALE GENOMIC DNA]</scope>
    <source>
        <strain evidence="1 2">REN37</strain>
    </source>
</reference>
<dbReference type="EMBL" id="JBGCUO010000001">
    <property type="protein sequence ID" value="MEY1662544.1"/>
    <property type="molecule type" value="Genomic_DNA"/>
</dbReference>
<dbReference type="PROSITE" id="PS51257">
    <property type="entry name" value="PROKAR_LIPOPROTEIN"/>
    <property type="match status" value="1"/>
</dbReference>
<comment type="caution">
    <text evidence="1">The sequence shown here is derived from an EMBL/GenBank/DDBJ whole genome shotgun (WGS) entry which is preliminary data.</text>
</comment>
<evidence type="ECO:0000313" key="2">
    <source>
        <dbReference type="Proteomes" id="UP001562065"/>
    </source>
</evidence>
<evidence type="ECO:0008006" key="3">
    <source>
        <dbReference type="Google" id="ProtNLM"/>
    </source>
</evidence>
<name>A0ABV4AI83_9GAMM</name>